<feature type="compositionally biased region" description="Basic and acidic residues" evidence="1">
    <location>
        <begin position="1"/>
        <end position="10"/>
    </location>
</feature>
<gene>
    <name evidence="2" type="ORF">EZS28_009946</name>
</gene>
<feature type="non-terminal residue" evidence="2">
    <location>
        <position position="1"/>
    </location>
</feature>
<evidence type="ECO:0000256" key="1">
    <source>
        <dbReference type="SAM" id="MobiDB-lite"/>
    </source>
</evidence>
<feature type="compositionally biased region" description="Polar residues" evidence="1">
    <location>
        <begin position="49"/>
        <end position="60"/>
    </location>
</feature>
<dbReference type="EMBL" id="SNRW01001921">
    <property type="protein sequence ID" value="KAA6394523.1"/>
    <property type="molecule type" value="Genomic_DNA"/>
</dbReference>
<name>A0A5J4WIJ0_9EUKA</name>
<dbReference type="AlphaFoldDB" id="A0A5J4WIJ0"/>
<protein>
    <submittedName>
        <fullName evidence="2">Uncharacterized protein</fullName>
    </submittedName>
</protein>
<comment type="caution">
    <text evidence="2">The sequence shown here is derived from an EMBL/GenBank/DDBJ whole genome shotgun (WGS) entry which is preliminary data.</text>
</comment>
<accession>A0A5J4WIJ0</accession>
<proteinExistence type="predicted"/>
<dbReference type="Proteomes" id="UP000324800">
    <property type="component" value="Unassembled WGS sequence"/>
</dbReference>
<evidence type="ECO:0000313" key="3">
    <source>
        <dbReference type="Proteomes" id="UP000324800"/>
    </source>
</evidence>
<organism evidence="2 3">
    <name type="scientific">Streblomastix strix</name>
    <dbReference type="NCBI Taxonomy" id="222440"/>
    <lineage>
        <taxon>Eukaryota</taxon>
        <taxon>Metamonada</taxon>
        <taxon>Preaxostyla</taxon>
        <taxon>Oxymonadida</taxon>
        <taxon>Streblomastigidae</taxon>
        <taxon>Streblomastix</taxon>
    </lineage>
</organism>
<evidence type="ECO:0000313" key="2">
    <source>
        <dbReference type="EMBL" id="KAA6394523.1"/>
    </source>
</evidence>
<feature type="region of interest" description="Disordered" evidence="1">
    <location>
        <begin position="1"/>
        <end position="60"/>
    </location>
</feature>
<sequence length="227" mass="26052">DIEENSRGEFTEQGDINESFQDIWNRLGQRSDRERRLDKKSRSKVGLSPPNSISTTQTIPSIRSNGQSLLIQGNAVQNTALPNLLRTSTSNGPNQDTERIKYKNSQLCRRSTTPTFGQGKITKIKIDNNENSGIIWVVNGLKNARYRTKTTEQLLKMVLRLGKDVFIDEKSKKTRITFPIKDNHQRNRDTNPNQDQISCFDNRKTQFSKCPSKRSFLLLKIYAFSKN</sequence>
<reference evidence="2 3" key="1">
    <citation type="submission" date="2019-03" db="EMBL/GenBank/DDBJ databases">
        <title>Single cell metagenomics reveals metabolic interactions within the superorganism composed of flagellate Streblomastix strix and complex community of Bacteroidetes bacteria on its surface.</title>
        <authorList>
            <person name="Treitli S.C."/>
            <person name="Kolisko M."/>
            <person name="Husnik F."/>
            <person name="Keeling P."/>
            <person name="Hampl V."/>
        </authorList>
    </citation>
    <scope>NUCLEOTIDE SEQUENCE [LARGE SCALE GENOMIC DNA]</scope>
    <source>
        <strain evidence="2">ST1C</strain>
    </source>
</reference>